<comment type="caution">
    <text evidence="2">The sequence shown here is derived from an EMBL/GenBank/DDBJ whole genome shotgun (WGS) entry which is preliminary data.</text>
</comment>
<reference evidence="2 3" key="1">
    <citation type="submission" date="2020-05" db="EMBL/GenBank/DDBJ databases">
        <title>Genomic Encyclopedia of Type Strains, Phase IV (KMG-V): Genome sequencing to study the core and pangenomes of soil and plant-associated prokaryotes.</title>
        <authorList>
            <person name="Whitman W."/>
        </authorList>
    </citation>
    <scope>NUCLEOTIDE SEQUENCE [LARGE SCALE GENOMIC DNA]</scope>
    <source>
        <strain evidence="2 3">9A</strain>
    </source>
</reference>
<dbReference type="InterPro" id="IPR026444">
    <property type="entry name" value="Secre_tail"/>
</dbReference>
<dbReference type="Proteomes" id="UP000779507">
    <property type="component" value="Unassembled WGS sequence"/>
</dbReference>
<dbReference type="NCBIfam" id="TIGR04183">
    <property type="entry name" value="Por_Secre_tail"/>
    <property type="match status" value="1"/>
</dbReference>
<name>A0ABX2FMB7_9BACT</name>
<gene>
    <name evidence="2" type="ORF">HNP98_000893</name>
</gene>
<sequence>MSPNTTANNTTYGASSGGSPLFDGANLGSYDVNLGKLYLNGGSATITTGNGDQVTQARLNYRVFKNGTTSNAPFSSLVLNPGTTANGATRYSLTDAQQNLISIQAAGAGAGTFNVQVYFNADVTTSNGTSVLISDDNNSKYYTAQFTTTGSPIASTTWISTTSNNWLDAANWSNGVPNRNTSAIIPAKDETNPTTSTPILDSPTALYEVQNLTLNGANNSTRALVRVGPVTATGNQPVGATLRIYGDLNNTAGGLLAGNSGSNGIANPQTNSTVVFAGDAQTASNVNGVNTLTGGNQKIFGNTIITDIRIEGTGVKAVYNSLNAPNTFVFASGINAIVRTVLADGSLNTSQTSIVDLKDSGILSGETNTAYIEGSTKADRPLQANIKQTFGNIGIDITPNRDIPTPNVSITRTVGDPFTGPVGTSAKGIKRQYGVTGDVNNNTTSDVVFHYLNSANELNGNPEPNLVMFRTANNAVPFVPLGGTVDLTNHTVTILSYSGPINTVTLGDKNNPLPVTLTSFAAVRKNSSVLVTWATATETNNKGFYVQESADGITFHTVGFVASQATNSTKALQYSFTDAETTAAGTRYYRLQQMDLDGKVAYFGPRAVQMDGTIAANPATAYPNPFTGSLSLELVSPSAGPALVRISDLTGRTVREQAFSALAGTSTLALDGVSDLKSGIYVLHFVAPTGKTTNLKVVKQ</sequence>
<dbReference type="EMBL" id="JABSNP010000003">
    <property type="protein sequence ID" value="NRT18082.1"/>
    <property type="molecule type" value="Genomic_DNA"/>
</dbReference>
<proteinExistence type="predicted"/>
<organism evidence="2 3">
    <name type="scientific">Hymenobacter caeli</name>
    <dbReference type="NCBI Taxonomy" id="2735894"/>
    <lineage>
        <taxon>Bacteria</taxon>
        <taxon>Pseudomonadati</taxon>
        <taxon>Bacteroidota</taxon>
        <taxon>Cytophagia</taxon>
        <taxon>Cytophagales</taxon>
        <taxon>Hymenobacteraceae</taxon>
        <taxon>Hymenobacter</taxon>
    </lineage>
</organism>
<evidence type="ECO:0000313" key="3">
    <source>
        <dbReference type="Proteomes" id="UP000779507"/>
    </source>
</evidence>
<feature type="domain" description="Secretion system C-terminal sorting" evidence="1">
    <location>
        <begin position="622"/>
        <end position="696"/>
    </location>
</feature>
<dbReference type="Pfam" id="PF18962">
    <property type="entry name" value="Por_Secre_tail"/>
    <property type="match status" value="1"/>
</dbReference>
<evidence type="ECO:0000259" key="1">
    <source>
        <dbReference type="Pfam" id="PF18962"/>
    </source>
</evidence>
<accession>A0ABX2FMB7</accession>
<protein>
    <submittedName>
        <fullName evidence="2">Carbon monoxide dehydrogenase subunit G</fullName>
    </submittedName>
</protein>
<keyword evidence="3" id="KW-1185">Reference proteome</keyword>
<dbReference type="RefSeq" id="WP_173808845.1">
    <property type="nucleotide sequence ID" value="NZ_JABSNP010000003.1"/>
</dbReference>
<evidence type="ECO:0000313" key="2">
    <source>
        <dbReference type="EMBL" id="NRT18082.1"/>
    </source>
</evidence>